<protein>
    <recommendedName>
        <fullName evidence="3">THAP-type domain-containing protein</fullName>
    </recommendedName>
</protein>
<dbReference type="SUPFAM" id="SSF57716">
    <property type="entry name" value="Glucocorticoid receptor-like (DNA-binding domain)"/>
    <property type="match status" value="1"/>
</dbReference>
<comment type="caution">
    <text evidence="1">The sequence shown here is derived from an EMBL/GenBank/DDBJ whole genome shotgun (WGS) entry which is preliminary data.</text>
</comment>
<evidence type="ECO:0000313" key="1">
    <source>
        <dbReference type="EMBL" id="KAJ8963351.1"/>
    </source>
</evidence>
<accession>A0AAV8ZHZ2</accession>
<organism evidence="1 2">
    <name type="scientific">Aromia moschata</name>
    <dbReference type="NCBI Taxonomy" id="1265417"/>
    <lineage>
        <taxon>Eukaryota</taxon>
        <taxon>Metazoa</taxon>
        <taxon>Ecdysozoa</taxon>
        <taxon>Arthropoda</taxon>
        <taxon>Hexapoda</taxon>
        <taxon>Insecta</taxon>
        <taxon>Pterygota</taxon>
        <taxon>Neoptera</taxon>
        <taxon>Endopterygota</taxon>
        <taxon>Coleoptera</taxon>
        <taxon>Polyphaga</taxon>
        <taxon>Cucujiformia</taxon>
        <taxon>Chrysomeloidea</taxon>
        <taxon>Cerambycidae</taxon>
        <taxon>Cerambycinae</taxon>
        <taxon>Callichromatini</taxon>
        <taxon>Aromia</taxon>
    </lineage>
</organism>
<dbReference type="Proteomes" id="UP001162162">
    <property type="component" value="Unassembled WGS sequence"/>
</dbReference>
<keyword evidence="2" id="KW-1185">Reference proteome</keyword>
<gene>
    <name evidence="1" type="ORF">NQ318_018823</name>
</gene>
<sequence length="161" mass="18559">MVKSCCVKSCKYVWLPNKDVSFFSKHFRKSDYEYTRAGKRILKRNAIPSKFLTDDIENDKCDEGNVSSDSEIESSPKRVFQSKYVRPAPSNNTCTETPSPFSVWKKDVAVQVSLGSSETEKQLQAKIKILRTQLHRREESLSSIDKLLKRLMRSDVIVEVY</sequence>
<reference evidence="1" key="1">
    <citation type="journal article" date="2023" name="Insect Mol. Biol.">
        <title>Genome sequencing provides insights into the evolution of gene families encoding plant cell wall-degrading enzymes in longhorned beetles.</title>
        <authorList>
            <person name="Shin N.R."/>
            <person name="Okamura Y."/>
            <person name="Kirsch R."/>
            <person name="Pauchet Y."/>
        </authorList>
    </citation>
    <scope>NUCLEOTIDE SEQUENCE</scope>
    <source>
        <strain evidence="1">AMC_N1</strain>
    </source>
</reference>
<evidence type="ECO:0000313" key="2">
    <source>
        <dbReference type="Proteomes" id="UP001162162"/>
    </source>
</evidence>
<proteinExistence type="predicted"/>
<dbReference type="AlphaFoldDB" id="A0AAV8ZHZ2"/>
<evidence type="ECO:0008006" key="3">
    <source>
        <dbReference type="Google" id="ProtNLM"/>
    </source>
</evidence>
<name>A0AAV8ZHZ2_9CUCU</name>
<dbReference type="EMBL" id="JAPWTK010000001">
    <property type="protein sequence ID" value="KAJ8963351.1"/>
    <property type="molecule type" value="Genomic_DNA"/>
</dbReference>